<gene>
    <name evidence="1" type="ORF">HHU12_01360</name>
</gene>
<protein>
    <submittedName>
        <fullName evidence="1">DUF4238 domain-containing protein</fullName>
    </submittedName>
</protein>
<dbReference type="RefSeq" id="WP_169654345.1">
    <property type="nucleotide sequence ID" value="NZ_JABANE010000002.1"/>
</dbReference>
<sequence length="284" mass="33649">MNNVKKQHFVPRVYLRKFTNKNKRIFVYDKEKNDVYASSVDNVAFHKFFYDQPDNKQETEKSLGKIEASFGQILIKLFDKLKLKHNVLTPNEKKIMFEFVFIQMIRTTSFRKRLPSQHEVLVQALKEKVNIDLSDLDFDAKQTQKSLILSDNVQKVLSSVFDDKIFLFWKNNSDIPFLSSDNPSIGIFNENSIVDNKYEMYMPLSPYYSLSIVSKRSYPELLELDNSVLEVNPENVKHYNYQIIKKSVRHIFSNNRNFHTIQDLFQKYPDGRFLRSSIEKPSFR</sequence>
<dbReference type="EMBL" id="JABANE010000002">
    <property type="protein sequence ID" value="NME66599.1"/>
    <property type="molecule type" value="Genomic_DNA"/>
</dbReference>
<organism evidence="1 2">
    <name type="scientific">Flammeovirga aprica JL-4</name>
    <dbReference type="NCBI Taxonomy" id="694437"/>
    <lineage>
        <taxon>Bacteria</taxon>
        <taxon>Pseudomonadati</taxon>
        <taxon>Bacteroidota</taxon>
        <taxon>Cytophagia</taxon>
        <taxon>Cytophagales</taxon>
        <taxon>Flammeovirgaceae</taxon>
        <taxon>Flammeovirga</taxon>
    </lineage>
</organism>
<dbReference type="AlphaFoldDB" id="A0A7X9P0W0"/>
<comment type="caution">
    <text evidence="1">The sequence shown here is derived from an EMBL/GenBank/DDBJ whole genome shotgun (WGS) entry which is preliminary data.</text>
</comment>
<dbReference type="InterPro" id="IPR025332">
    <property type="entry name" value="DUF4238"/>
</dbReference>
<dbReference type="Pfam" id="PF14022">
    <property type="entry name" value="DUF4238"/>
    <property type="match status" value="1"/>
</dbReference>
<dbReference type="Proteomes" id="UP000576082">
    <property type="component" value="Unassembled WGS sequence"/>
</dbReference>
<reference evidence="1 2" key="1">
    <citation type="submission" date="2020-04" db="EMBL/GenBank/DDBJ databases">
        <title>Flammeovirga sp. SR4, a novel species isolated from seawater.</title>
        <authorList>
            <person name="Wang X."/>
        </authorList>
    </citation>
    <scope>NUCLEOTIDE SEQUENCE [LARGE SCALE GENOMIC DNA]</scope>
    <source>
        <strain evidence="1 2">ATCC 23126</strain>
    </source>
</reference>
<proteinExistence type="predicted"/>
<accession>A0A7X9P0W0</accession>
<keyword evidence="2" id="KW-1185">Reference proteome</keyword>
<evidence type="ECO:0000313" key="1">
    <source>
        <dbReference type="EMBL" id="NME66599.1"/>
    </source>
</evidence>
<name>A0A7X9P0W0_9BACT</name>
<evidence type="ECO:0000313" key="2">
    <source>
        <dbReference type="Proteomes" id="UP000576082"/>
    </source>
</evidence>